<keyword evidence="3" id="KW-1185">Reference proteome</keyword>
<dbReference type="InterPro" id="IPR011990">
    <property type="entry name" value="TPR-like_helical_dom_sf"/>
</dbReference>
<dbReference type="Proteomes" id="UP001210211">
    <property type="component" value="Unassembled WGS sequence"/>
</dbReference>
<dbReference type="EMBL" id="JAMRDG010000001">
    <property type="protein sequence ID" value="KAJ3707191.1"/>
    <property type="molecule type" value="Genomic_DNA"/>
</dbReference>
<protein>
    <recommendedName>
        <fullName evidence="1">At2g35280-like TPR domain-containing protein</fullName>
    </recommendedName>
</protein>
<evidence type="ECO:0000259" key="1">
    <source>
        <dbReference type="Pfam" id="PF23310"/>
    </source>
</evidence>
<gene>
    <name evidence="2" type="ORF">LUZ61_010896</name>
</gene>
<evidence type="ECO:0000313" key="3">
    <source>
        <dbReference type="Proteomes" id="UP001210211"/>
    </source>
</evidence>
<dbReference type="PANTHER" id="PTHR33784:SF10">
    <property type="entry name" value="F-BOX PROTEIN"/>
    <property type="match status" value="1"/>
</dbReference>
<comment type="caution">
    <text evidence="2">The sequence shown here is derived from an EMBL/GenBank/DDBJ whole genome shotgun (WGS) entry which is preliminary data.</text>
</comment>
<dbReference type="Pfam" id="PF23310">
    <property type="entry name" value="TPR_27"/>
    <property type="match status" value="1"/>
</dbReference>
<sequence>MFSEATDDRLVKLRIVLLKEFPYLNWKSSDWRMTIFKACAKAGNPEACFIVALTYIFGDRDISGGIELLHKAASKGYKEALYLMNIIKLRVQDHPPLANMLPSGAFSSIESIEFDDNDVQWCRKMVVYVYDQVMWNNWRASDTMNRQGCESWKCRFSRWYDNHSSFCNEACRWNQKFIEICLGK</sequence>
<dbReference type="SUPFAM" id="SSF81901">
    <property type="entry name" value="HCP-like"/>
    <property type="match status" value="1"/>
</dbReference>
<dbReference type="InterPro" id="IPR040338">
    <property type="entry name" value="At1g67623-like"/>
</dbReference>
<proteinExistence type="predicted"/>
<name>A0AAD5ZZZ3_9POAL</name>
<evidence type="ECO:0000313" key="2">
    <source>
        <dbReference type="EMBL" id="KAJ3707191.1"/>
    </source>
</evidence>
<dbReference type="InterPro" id="IPR057136">
    <property type="entry name" value="At2g35280_TPR_dom"/>
</dbReference>
<reference evidence="2 3" key="1">
    <citation type="journal article" date="2022" name="Cell">
        <title>Repeat-based holocentromeres influence genome architecture and karyotype evolution.</title>
        <authorList>
            <person name="Hofstatter P.G."/>
            <person name="Thangavel G."/>
            <person name="Lux T."/>
            <person name="Neumann P."/>
            <person name="Vondrak T."/>
            <person name="Novak P."/>
            <person name="Zhang M."/>
            <person name="Costa L."/>
            <person name="Castellani M."/>
            <person name="Scott A."/>
            <person name="Toegelov H."/>
            <person name="Fuchs J."/>
            <person name="Mata-Sucre Y."/>
            <person name="Dias Y."/>
            <person name="Vanzela A.L.L."/>
            <person name="Huettel B."/>
            <person name="Almeida C.C.S."/>
            <person name="Simkova H."/>
            <person name="Souza G."/>
            <person name="Pedrosa-Harand A."/>
            <person name="Macas J."/>
            <person name="Mayer K.F.X."/>
            <person name="Houben A."/>
            <person name="Marques A."/>
        </authorList>
    </citation>
    <scope>NUCLEOTIDE SEQUENCE [LARGE SCALE GENOMIC DNA]</scope>
    <source>
        <strain evidence="2">RhyTen1mFocal</strain>
    </source>
</reference>
<accession>A0AAD5ZZZ3</accession>
<dbReference type="Gene3D" id="1.25.40.10">
    <property type="entry name" value="Tetratricopeptide repeat domain"/>
    <property type="match status" value="1"/>
</dbReference>
<organism evidence="2 3">
    <name type="scientific">Rhynchospora tenuis</name>
    <dbReference type="NCBI Taxonomy" id="198213"/>
    <lineage>
        <taxon>Eukaryota</taxon>
        <taxon>Viridiplantae</taxon>
        <taxon>Streptophyta</taxon>
        <taxon>Embryophyta</taxon>
        <taxon>Tracheophyta</taxon>
        <taxon>Spermatophyta</taxon>
        <taxon>Magnoliopsida</taxon>
        <taxon>Liliopsida</taxon>
        <taxon>Poales</taxon>
        <taxon>Cyperaceae</taxon>
        <taxon>Cyperoideae</taxon>
        <taxon>Rhynchosporeae</taxon>
        <taxon>Rhynchospora</taxon>
    </lineage>
</organism>
<dbReference type="AlphaFoldDB" id="A0AAD5ZZZ3"/>
<dbReference type="PANTHER" id="PTHR33784">
    <property type="entry name" value="OS05G0482100 PROTEIN"/>
    <property type="match status" value="1"/>
</dbReference>
<feature type="domain" description="At2g35280-like TPR" evidence="1">
    <location>
        <begin position="21"/>
        <end position="124"/>
    </location>
</feature>